<dbReference type="AlphaFoldDB" id="A0A9N9PAN4"/>
<dbReference type="Proteomes" id="UP000789396">
    <property type="component" value="Unassembled WGS sequence"/>
</dbReference>
<feature type="non-terminal residue" evidence="2">
    <location>
        <position position="1"/>
    </location>
</feature>
<sequence length="144" mass="16458">SKNNVLPKNEKNKVEQIILNSQVEHFEVEQTNSSQKVEHSANSRVEQNFPVEPLTGVEHKEPEIQVEQFAMERPRETRRVEQIVEQNKQVETETKLVTPEVSPTKLVNSESSVKLAENVPLKVVDQIDTGKFLKELGFKVKEKG</sequence>
<evidence type="ECO:0000313" key="2">
    <source>
        <dbReference type="EMBL" id="CAG8798735.1"/>
    </source>
</evidence>
<organism evidence="2 3">
    <name type="scientific">Racocetra fulgida</name>
    <dbReference type="NCBI Taxonomy" id="60492"/>
    <lineage>
        <taxon>Eukaryota</taxon>
        <taxon>Fungi</taxon>
        <taxon>Fungi incertae sedis</taxon>
        <taxon>Mucoromycota</taxon>
        <taxon>Glomeromycotina</taxon>
        <taxon>Glomeromycetes</taxon>
        <taxon>Diversisporales</taxon>
        <taxon>Gigasporaceae</taxon>
        <taxon>Racocetra</taxon>
    </lineage>
</organism>
<evidence type="ECO:0000313" key="3">
    <source>
        <dbReference type="Proteomes" id="UP000789396"/>
    </source>
</evidence>
<reference evidence="2" key="1">
    <citation type="submission" date="2021-06" db="EMBL/GenBank/DDBJ databases">
        <authorList>
            <person name="Kallberg Y."/>
            <person name="Tangrot J."/>
            <person name="Rosling A."/>
        </authorList>
    </citation>
    <scope>NUCLEOTIDE SEQUENCE</scope>
    <source>
        <strain evidence="2">IN212</strain>
    </source>
</reference>
<keyword evidence="3" id="KW-1185">Reference proteome</keyword>
<protein>
    <submittedName>
        <fullName evidence="2">20054_t:CDS:1</fullName>
    </submittedName>
</protein>
<comment type="caution">
    <text evidence="2">The sequence shown here is derived from an EMBL/GenBank/DDBJ whole genome shotgun (WGS) entry which is preliminary data.</text>
</comment>
<gene>
    <name evidence="2" type="ORF">RFULGI_LOCUS17512</name>
</gene>
<name>A0A9N9PAN4_9GLOM</name>
<proteinExistence type="predicted"/>
<feature type="region of interest" description="Disordered" evidence="1">
    <location>
        <begin position="31"/>
        <end position="58"/>
    </location>
</feature>
<dbReference type="EMBL" id="CAJVPZ010069160">
    <property type="protein sequence ID" value="CAG8798735.1"/>
    <property type="molecule type" value="Genomic_DNA"/>
</dbReference>
<evidence type="ECO:0000256" key="1">
    <source>
        <dbReference type="SAM" id="MobiDB-lite"/>
    </source>
</evidence>
<accession>A0A9N9PAN4</accession>